<keyword evidence="3 5" id="KW-1133">Transmembrane helix</keyword>
<dbReference type="AlphaFoldDB" id="A0A3A8AT09"/>
<comment type="subcellular location">
    <subcellularLocation>
        <location evidence="1">Membrane</location>
        <topology evidence="1">Multi-pass membrane protein</topology>
    </subcellularLocation>
</comment>
<feature type="domain" description="Integral membrane bound transporter" evidence="6">
    <location>
        <begin position="91"/>
        <end position="217"/>
    </location>
</feature>
<keyword evidence="4 5" id="KW-0472">Membrane</keyword>
<feature type="transmembrane region" description="Helical" evidence="5">
    <location>
        <begin position="152"/>
        <end position="170"/>
    </location>
</feature>
<keyword evidence="2 5" id="KW-0812">Transmembrane</keyword>
<evidence type="ECO:0000259" key="6">
    <source>
        <dbReference type="Pfam" id="PF13515"/>
    </source>
</evidence>
<dbReference type="Proteomes" id="UP000281128">
    <property type="component" value="Unassembled WGS sequence"/>
</dbReference>
<feature type="transmembrane region" description="Helical" evidence="5">
    <location>
        <begin position="125"/>
        <end position="146"/>
    </location>
</feature>
<dbReference type="InterPro" id="IPR049453">
    <property type="entry name" value="Memb_transporter_dom"/>
</dbReference>
<evidence type="ECO:0000256" key="3">
    <source>
        <dbReference type="ARBA" id="ARBA00022989"/>
    </source>
</evidence>
<comment type="caution">
    <text evidence="7">The sequence shown here is derived from an EMBL/GenBank/DDBJ whole genome shotgun (WGS) entry which is preliminary data.</text>
</comment>
<evidence type="ECO:0000256" key="4">
    <source>
        <dbReference type="ARBA" id="ARBA00023136"/>
    </source>
</evidence>
<evidence type="ECO:0000256" key="5">
    <source>
        <dbReference type="SAM" id="Phobius"/>
    </source>
</evidence>
<name>A0A3A8AT09_9RHOB</name>
<dbReference type="EMBL" id="RAPE01000004">
    <property type="protein sequence ID" value="RKF13558.1"/>
    <property type="molecule type" value="Genomic_DNA"/>
</dbReference>
<sequence length="385" mass="41204">MRCRANEPTQWKNCATGCARCTRPMLAAGTFPSIPARWRPTITRMTMVIPITTIDDQDQTGELAAIRKGPMDSLSWQIKHAVRMVVSGSGAYLLVFSLGLQVEFSAVITAIFVTQSNVGGSYRVAVEQFFAAIVGAICGAGAAVLILPQDPVSTAIALVIALTPLALLGARSPGFRVAPISAVIILLEGPGFELDTLTLALDRVLGVALGCGAGVAVSLTVYPARALSAAVETAGRVTALLARQMQILSKKEPSLRGEHGALAAQVRENLVRLEGLVEEAEHERRGRSTRYSGTPRLLRTLRLLVGEDAPEDFDTLSPAVRAYLGALEDIRKSGEVPMLPPATLRRMFGIGFTLDQLRRDIGDMIEIAREVPKPRPGLLAPPIRS</sequence>
<evidence type="ECO:0000256" key="1">
    <source>
        <dbReference type="ARBA" id="ARBA00004141"/>
    </source>
</evidence>
<dbReference type="Pfam" id="PF13515">
    <property type="entry name" value="FUSC_2"/>
    <property type="match status" value="1"/>
</dbReference>
<dbReference type="GO" id="GO:0016020">
    <property type="term" value="C:membrane"/>
    <property type="evidence" value="ECO:0007669"/>
    <property type="project" value="UniProtKB-SubCell"/>
</dbReference>
<organism evidence="7 8">
    <name type="scientific">Roseovarius spongiae</name>
    <dbReference type="NCBI Taxonomy" id="2320272"/>
    <lineage>
        <taxon>Bacteria</taxon>
        <taxon>Pseudomonadati</taxon>
        <taxon>Pseudomonadota</taxon>
        <taxon>Alphaproteobacteria</taxon>
        <taxon>Rhodobacterales</taxon>
        <taxon>Roseobacteraceae</taxon>
        <taxon>Roseovarius</taxon>
    </lineage>
</organism>
<gene>
    <name evidence="7" type="ORF">D6850_14830</name>
</gene>
<evidence type="ECO:0000313" key="7">
    <source>
        <dbReference type="EMBL" id="RKF13558.1"/>
    </source>
</evidence>
<keyword evidence="8" id="KW-1185">Reference proteome</keyword>
<reference evidence="7 8" key="1">
    <citation type="submission" date="2018-09" db="EMBL/GenBank/DDBJ databases">
        <title>Roseovarius spongiae sp. nov., isolated from a marine sponge.</title>
        <authorList>
            <person name="Zhuang L."/>
            <person name="Luo L."/>
        </authorList>
    </citation>
    <scope>NUCLEOTIDE SEQUENCE [LARGE SCALE GENOMIC DNA]</scope>
    <source>
        <strain evidence="7 8">HN-E21</strain>
    </source>
</reference>
<evidence type="ECO:0000256" key="2">
    <source>
        <dbReference type="ARBA" id="ARBA00022692"/>
    </source>
</evidence>
<evidence type="ECO:0000313" key="8">
    <source>
        <dbReference type="Proteomes" id="UP000281128"/>
    </source>
</evidence>
<proteinExistence type="predicted"/>
<accession>A0A3A8AT09</accession>
<feature type="transmembrane region" description="Helical" evidence="5">
    <location>
        <begin position="91"/>
        <end position="113"/>
    </location>
</feature>
<protein>
    <submittedName>
        <fullName evidence="7">FUSC family protein</fullName>
    </submittedName>
</protein>